<dbReference type="Proteomes" id="UP000182100">
    <property type="component" value="Unassembled WGS sequence"/>
</dbReference>
<keyword evidence="2" id="KW-0503">Monooxygenase</keyword>
<keyword evidence="2" id="KW-0560">Oxidoreductase</keyword>
<evidence type="ECO:0000313" key="3">
    <source>
        <dbReference type="Proteomes" id="UP000182100"/>
    </source>
</evidence>
<reference evidence="3" key="1">
    <citation type="submission" date="2016-10" db="EMBL/GenBank/DDBJ databases">
        <authorList>
            <person name="Varghese N."/>
            <person name="Submissions S."/>
        </authorList>
    </citation>
    <scope>NUCLEOTIDE SEQUENCE [LARGE SCALE GENOMIC DNA]</scope>
    <source>
        <strain evidence="3">CGMCC 4.3504</strain>
    </source>
</reference>
<dbReference type="InterPro" id="IPR007138">
    <property type="entry name" value="ABM_dom"/>
</dbReference>
<keyword evidence="3" id="KW-1185">Reference proteome</keyword>
<organism evidence="2 3">
    <name type="scientific">Streptomyces prasinopilosus</name>
    <dbReference type="NCBI Taxonomy" id="67344"/>
    <lineage>
        <taxon>Bacteria</taxon>
        <taxon>Bacillati</taxon>
        <taxon>Actinomycetota</taxon>
        <taxon>Actinomycetes</taxon>
        <taxon>Kitasatosporales</taxon>
        <taxon>Streptomycetaceae</taxon>
        <taxon>Streptomyces</taxon>
    </lineage>
</organism>
<evidence type="ECO:0000259" key="1">
    <source>
        <dbReference type="Pfam" id="PF03992"/>
    </source>
</evidence>
<dbReference type="SUPFAM" id="SSF54909">
    <property type="entry name" value="Dimeric alpha+beta barrel"/>
    <property type="match status" value="1"/>
</dbReference>
<gene>
    <name evidence="2" type="ORF">SAMN05216505_1011067</name>
</gene>
<proteinExistence type="predicted"/>
<dbReference type="EMBL" id="FMZK01000001">
    <property type="protein sequence ID" value="SDC28817.1"/>
    <property type="molecule type" value="Genomic_DNA"/>
</dbReference>
<protein>
    <submittedName>
        <fullName evidence="2">Quinol monooxygenase YgiN</fullName>
    </submittedName>
</protein>
<dbReference type="GO" id="GO:0004497">
    <property type="term" value="F:monooxygenase activity"/>
    <property type="evidence" value="ECO:0007669"/>
    <property type="project" value="UniProtKB-KW"/>
</dbReference>
<dbReference type="STRING" id="67344.SAMN05216505_1011067"/>
<accession>A0A1G6KD19</accession>
<dbReference type="Pfam" id="PF03992">
    <property type="entry name" value="ABM"/>
    <property type="match status" value="1"/>
</dbReference>
<evidence type="ECO:0000313" key="2">
    <source>
        <dbReference type="EMBL" id="SDC28817.1"/>
    </source>
</evidence>
<name>A0A1G6KD19_9ACTN</name>
<sequence>MIIIAGKLWVDAADRGAYLAGCSSIVEQARGAVGCLDFALSADLIEPGRINVYERWRTDEDLARFRGAGPESDQAAQIRDAEVSKYRISDVEAP</sequence>
<dbReference type="RefSeq" id="WP_055572475.1">
    <property type="nucleotide sequence ID" value="NZ_FMZK01000001.1"/>
</dbReference>
<feature type="domain" description="ABM" evidence="1">
    <location>
        <begin position="1"/>
        <end position="67"/>
    </location>
</feature>
<dbReference type="AlphaFoldDB" id="A0A1G6KD19"/>
<dbReference type="Gene3D" id="3.30.70.100">
    <property type="match status" value="1"/>
</dbReference>
<dbReference type="InterPro" id="IPR011008">
    <property type="entry name" value="Dimeric_a/b-barrel"/>
</dbReference>